<reference evidence="2" key="1">
    <citation type="journal article" date="2020" name="Stud. Mycol.">
        <title>101 Dothideomycetes genomes: a test case for predicting lifestyles and emergence of pathogens.</title>
        <authorList>
            <person name="Haridas S."/>
            <person name="Albert R."/>
            <person name="Binder M."/>
            <person name="Bloem J."/>
            <person name="Labutti K."/>
            <person name="Salamov A."/>
            <person name="Andreopoulos B."/>
            <person name="Baker S."/>
            <person name="Barry K."/>
            <person name="Bills G."/>
            <person name="Bluhm B."/>
            <person name="Cannon C."/>
            <person name="Castanera R."/>
            <person name="Culley D."/>
            <person name="Daum C."/>
            <person name="Ezra D."/>
            <person name="Gonzalez J."/>
            <person name="Henrissat B."/>
            <person name="Kuo A."/>
            <person name="Liang C."/>
            <person name="Lipzen A."/>
            <person name="Lutzoni F."/>
            <person name="Magnuson J."/>
            <person name="Mondo S."/>
            <person name="Nolan M."/>
            <person name="Ohm R."/>
            <person name="Pangilinan J."/>
            <person name="Park H.-J."/>
            <person name="Ramirez L."/>
            <person name="Alfaro M."/>
            <person name="Sun H."/>
            <person name="Tritt A."/>
            <person name="Yoshinaga Y."/>
            <person name="Zwiers L.-H."/>
            <person name="Turgeon B."/>
            <person name="Goodwin S."/>
            <person name="Spatafora J."/>
            <person name="Crous P."/>
            <person name="Grigoriev I."/>
        </authorList>
    </citation>
    <scope>NUCLEOTIDE SEQUENCE</scope>
    <source>
        <strain evidence="2">CBS 133067</strain>
    </source>
</reference>
<dbReference type="Pfam" id="PF07859">
    <property type="entry name" value="Abhydrolase_3"/>
    <property type="match status" value="1"/>
</dbReference>
<proteinExistence type="predicted"/>
<organism evidence="2 3">
    <name type="scientific">Rhizodiscina lignyota</name>
    <dbReference type="NCBI Taxonomy" id="1504668"/>
    <lineage>
        <taxon>Eukaryota</taxon>
        <taxon>Fungi</taxon>
        <taxon>Dikarya</taxon>
        <taxon>Ascomycota</taxon>
        <taxon>Pezizomycotina</taxon>
        <taxon>Dothideomycetes</taxon>
        <taxon>Pleosporomycetidae</taxon>
        <taxon>Aulographales</taxon>
        <taxon>Rhizodiscinaceae</taxon>
        <taxon>Rhizodiscina</taxon>
    </lineage>
</organism>
<comment type="caution">
    <text evidence="2">The sequence shown here is derived from an EMBL/GenBank/DDBJ whole genome shotgun (WGS) entry which is preliminary data.</text>
</comment>
<dbReference type="GO" id="GO:0019433">
    <property type="term" value="P:triglyceride catabolic process"/>
    <property type="evidence" value="ECO:0007669"/>
    <property type="project" value="TreeGrafter"/>
</dbReference>
<dbReference type="GO" id="GO:0004806">
    <property type="term" value="F:triacylglycerol lipase activity"/>
    <property type="evidence" value="ECO:0007669"/>
    <property type="project" value="TreeGrafter"/>
</dbReference>
<dbReference type="PANTHER" id="PTHR23025">
    <property type="entry name" value="TRIACYLGLYCEROL LIPASE"/>
    <property type="match status" value="1"/>
</dbReference>
<protein>
    <recommendedName>
        <fullName evidence="1">Alpha/beta hydrolase fold-3 domain-containing protein</fullName>
    </recommendedName>
</protein>
<dbReference type="EMBL" id="ML978128">
    <property type="protein sequence ID" value="KAF2097200.1"/>
    <property type="molecule type" value="Genomic_DNA"/>
</dbReference>
<evidence type="ECO:0000313" key="3">
    <source>
        <dbReference type="Proteomes" id="UP000799772"/>
    </source>
</evidence>
<dbReference type="GO" id="GO:0005829">
    <property type="term" value="C:cytosol"/>
    <property type="evidence" value="ECO:0007669"/>
    <property type="project" value="TreeGrafter"/>
</dbReference>
<dbReference type="InterPro" id="IPR029058">
    <property type="entry name" value="AB_hydrolase_fold"/>
</dbReference>
<dbReference type="SUPFAM" id="SSF53474">
    <property type="entry name" value="alpha/beta-Hydrolases"/>
    <property type="match status" value="1"/>
</dbReference>
<dbReference type="PANTHER" id="PTHR23025:SF4">
    <property type="entry name" value="ALPHA_BETA HYDROLASE FOLD-3 DOMAIN-CONTAINING PROTEIN"/>
    <property type="match status" value="1"/>
</dbReference>
<accession>A0A9P4IDD2</accession>
<evidence type="ECO:0000259" key="1">
    <source>
        <dbReference type="Pfam" id="PF07859"/>
    </source>
</evidence>
<dbReference type="OrthoDB" id="433474at2759"/>
<dbReference type="Proteomes" id="UP000799772">
    <property type="component" value="Unassembled WGS sequence"/>
</dbReference>
<keyword evidence="3" id="KW-1185">Reference proteome</keyword>
<name>A0A9P4IDD2_9PEZI</name>
<gene>
    <name evidence="2" type="ORF">NA57DRAFT_41291</name>
</gene>
<dbReference type="GO" id="GO:0004771">
    <property type="term" value="F:sterol ester esterase activity"/>
    <property type="evidence" value="ECO:0007669"/>
    <property type="project" value="TreeGrafter"/>
</dbReference>
<feature type="domain" description="Alpha/beta hydrolase fold-3" evidence="1">
    <location>
        <begin position="83"/>
        <end position="323"/>
    </location>
</feature>
<sequence length="356" mass="40367">MAERGRPRWVLHVQALFWRSLMQIGMFLHKLASPRPPRPNFSREIKTTVAEKKGAIKLRFYVPKGYEEEKEKGDASKRYPVCINFHGGGFTLGETMDDARWADAVVQETGAVVVGVEYRRAPEHPFPTAVEDGVDAVLWLASNAEQLNLDADRFAISGFSSGGNMAFTVPLRLQEEMLSEATPNSSAESLIQKGLSMGRTLVDVHKEIKIVAIVSWYPSTDYTQSRQQRRLTCARPDQQLPAVFFELFDDSYLQPPTLDRSNPYLSPGVAPDYMLAGLPDEIVMFTCEWDMLLAEGERLRDRLIKEQHKNVVYHCIPGVSHAWDKAPNPLRVMPGVKEHYQMACNELNRVFWGKKK</sequence>
<dbReference type="AlphaFoldDB" id="A0A9P4IDD2"/>
<evidence type="ECO:0000313" key="2">
    <source>
        <dbReference type="EMBL" id="KAF2097200.1"/>
    </source>
</evidence>
<dbReference type="InterPro" id="IPR013094">
    <property type="entry name" value="AB_hydrolase_3"/>
</dbReference>
<dbReference type="Gene3D" id="3.40.50.1820">
    <property type="entry name" value="alpha/beta hydrolase"/>
    <property type="match status" value="1"/>
</dbReference>